<evidence type="ECO:0000256" key="11">
    <source>
        <dbReference type="ARBA" id="ARBA00023033"/>
    </source>
</evidence>
<dbReference type="InterPro" id="IPR036396">
    <property type="entry name" value="Cyt_P450_sf"/>
</dbReference>
<evidence type="ECO:0000256" key="5">
    <source>
        <dbReference type="ARBA" id="ARBA00022617"/>
    </source>
</evidence>
<keyword evidence="9" id="KW-0560">Oxidoreductase</keyword>
<gene>
    <name evidence="13" type="ORF">TCMB3V08_LOCUS7596</name>
</gene>
<dbReference type="PANTHER" id="PTHR24291:SF189">
    <property type="entry name" value="CYTOCHROME P450 4C3-RELATED"/>
    <property type="match status" value="1"/>
</dbReference>
<keyword evidence="8" id="KW-0492">Microsome</keyword>
<dbReference type="InterPro" id="IPR002402">
    <property type="entry name" value="Cyt_P450_E_grp-II"/>
</dbReference>
<keyword evidence="7" id="KW-0256">Endoplasmic reticulum</keyword>
<dbReference type="GO" id="GO:0005506">
    <property type="term" value="F:iron ion binding"/>
    <property type="evidence" value="ECO:0007669"/>
    <property type="project" value="InterPro"/>
</dbReference>
<evidence type="ECO:0000256" key="12">
    <source>
        <dbReference type="ARBA" id="ARBA00023136"/>
    </source>
</evidence>
<dbReference type="GO" id="GO:0020037">
    <property type="term" value="F:heme binding"/>
    <property type="evidence" value="ECO:0007669"/>
    <property type="project" value="InterPro"/>
</dbReference>
<evidence type="ECO:0000256" key="2">
    <source>
        <dbReference type="ARBA" id="ARBA00004174"/>
    </source>
</evidence>
<dbReference type="PRINTS" id="PR00464">
    <property type="entry name" value="EP450II"/>
</dbReference>
<dbReference type="InterPro" id="IPR001128">
    <property type="entry name" value="Cyt_P450"/>
</dbReference>
<keyword evidence="12" id="KW-0472">Membrane</keyword>
<dbReference type="PANTHER" id="PTHR24291">
    <property type="entry name" value="CYTOCHROME P450 FAMILY 4"/>
    <property type="match status" value="1"/>
</dbReference>
<reference evidence="13" key="1">
    <citation type="submission" date="2020-11" db="EMBL/GenBank/DDBJ databases">
        <authorList>
            <person name="Tran Van P."/>
        </authorList>
    </citation>
    <scope>NUCLEOTIDE SEQUENCE</scope>
</reference>
<evidence type="ECO:0000256" key="6">
    <source>
        <dbReference type="ARBA" id="ARBA00022723"/>
    </source>
</evidence>
<name>A0A7R9J938_TIMCA</name>
<comment type="similarity">
    <text evidence="4">Belongs to the cytochrome P450 family.</text>
</comment>
<keyword evidence="11" id="KW-0503">Monooxygenase</keyword>
<dbReference type="AlphaFoldDB" id="A0A7R9J938"/>
<sequence>MKTHDYSGFFDAGLRLRKQYGSIFRLWLGPQLFILLTKPQHIEVILSSNKLLDKGSNYQFLDKWLGTGLLTSTGTKWRNHRRIITPTFHFKILEDFLEVFNTNGRKMVDKLRKEVGGLEFDIHSYVTLCTLDIICETAMGISINAQDGGSADFVEATKGMADIVVKRSFRPWLQPNLLFWLSSTGRSQRKYLYILQGMTDKVIKSRKYEFAENKNKNENKEEDEFVEMVSMFTTTTFSRLPGIDVYDHNVLVVTWYRCLRPQRSRGYLVSMFTTTTFSRLPGIDVYDLNVLAATWYRCLRPQRSRGYLVSMFTTTTFSLLTWY</sequence>
<dbReference type="Gene3D" id="1.10.630.10">
    <property type="entry name" value="Cytochrome P450"/>
    <property type="match status" value="1"/>
</dbReference>
<evidence type="ECO:0000256" key="8">
    <source>
        <dbReference type="ARBA" id="ARBA00022848"/>
    </source>
</evidence>
<dbReference type="GO" id="GO:0004497">
    <property type="term" value="F:monooxygenase activity"/>
    <property type="evidence" value="ECO:0007669"/>
    <property type="project" value="UniProtKB-KW"/>
</dbReference>
<dbReference type="GO" id="GO:0016705">
    <property type="term" value="F:oxidoreductase activity, acting on paired donors, with incorporation or reduction of molecular oxygen"/>
    <property type="evidence" value="ECO:0007669"/>
    <property type="project" value="InterPro"/>
</dbReference>
<keyword evidence="10" id="KW-0408">Iron</keyword>
<proteinExistence type="inferred from homology"/>
<accession>A0A7R9J938</accession>
<organism evidence="13">
    <name type="scientific">Timema californicum</name>
    <name type="common">California timema</name>
    <name type="synonym">Walking stick</name>
    <dbReference type="NCBI Taxonomy" id="61474"/>
    <lineage>
        <taxon>Eukaryota</taxon>
        <taxon>Metazoa</taxon>
        <taxon>Ecdysozoa</taxon>
        <taxon>Arthropoda</taxon>
        <taxon>Hexapoda</taxon>
        <taxon>Insecta</taxon>
        <taxon>Pterygota</taxon>
        <taxon>Neoptera</taxon>
        <taxon>Polyneoptera</taxon>
        <taxon>Phasmatodea</taxon>
        <taxon>Timematodea</taxon>
        <taxon>Timematoidea</taxon>
        <taxon>Timematidae</taxon>
        <taxon>Timema</taxon>
    </lineage>
</organism>
<evidence type="ECO:0000256" key="4">
    <source>
        <dbReference type="ARBA" id="ARBA00010617"/>
    </source>
</evidence>
<dbReference type="InterPro" id="IPR050196">
    <property type="entry name" value="Cytochrome_P450_Monoox"/>
</dbReference>
<evidence type="ECO:0000256" key="3">
    <source>
        <dbReference type="ARBA" id="ARBA00004406"/>
    </source>
</evidence>
<dbReference type="EMBL" id="OE182818">
    <property type="protein sequence ID" value="CAD7574995.1"/>
    <property type="molecule type" value="Genomic_DNA"/>
</dbReference>
<evidence type="ECO:0000256" key="1">
    <source>
        <dbReference type="ARBA" id="ARBA00001971"/>
    </source>
</evidence>
<dbReference type="GO" id="GO:0005789">
    <property type="term" value="C:endoplasmic reticulum membrane"/>
    <property type="evidence" value="ECO:0007669"/>
    <property type="project" value="UniProtKB-SubCell"/>
</dbReference>
<evidence type="ECO:0000256" key="10">
    <source>
        <dbReference type="ARBA" id="ARBA00023004"/>
    </source>
</evidence>
<comment type="subcellular location">
    <subcellularLocation>
        <location evidence="3">Endoplasmic reticulum membrane</location>
        <topology evidence="3">Peripheral membrane protein</topology>
    </subcellularLocation>
    <subcellularLocation>
        <location evidence="2">Microsome membrane</location>
        <topology evidence="2">Peripheral membrane protein</topology>
    </subcellularLocation>
</comment>
<evidence type="ECO:0000256" key="9">
    <source>
        <dbReference type="ARBA" id="ARBA00023002"/>
    </source>
</evidence>
<comment type="cofactor">
    <cofactor evidence="1">
        <name>heme</name>
        <dbReference type="ChEBI" id="CHEBI:30413"/>
    </cofactor>
</comment>
<evidence type="ECO:0000256" key="7">
    <source>
        <dbReference type="ARBA" id="ARBA00022824"/>
    </source>
</evidence>
<dbReference type="SUPFAM" id="SSF48264">
    <property type="entry name" value="Cytochrome P450"/>
    <property type="match status" value="1"/>
</dbReference>
<protein>
    <submittedName>
        <fullName evidence="13">(California timema) hypothetical protein</fullName>
    </submittedName>
</protein>
<dbReference type="Pfam" id="PF00067">
    <property type="entry name" value="p450"/>
    <property type="match status" value="1"/>
</dbReference>
<evidence type="ECO:0000313" key="13">
    <source>
        <dbReference type="EMBL" id="CAD7574995.1"/>
    </source>
</evidence>
<keyword evidence="6" id="KW-0479">Metal-binding</keyword>
<keyword evidence="5" id="KW-0349">Heme</keyword>